<reference evidence="1 2" key="1">
    <citation type="submission" date="2022-06" db="EMBL/GenBank/DDBJ databases">
        <title>Sequencing the genomes of 1000 actinobacteria strains.</title>
        <authorList>
            <person name="Klenk H.-P."/>
        </authorList>
    </citation>
    <scope>NUCLEOTIDE SEQUENCE [LARGE SCALE GENOMIC DNA]</scope>
    <source>
        <strain evidence="1 2">DSM 44170</strain>
    </source>
</reference>
<protein>
    <recommendedName>
        <fullName evidence="3">RiboL-PSP-HEPN domain-containing protein</fullName>
    </recommendedName>
</protein>
<evidence type="ECO:0000313" key="2">
    <source>
        <dbReference type="Proteomes" id="UP001320766"/>
    </source>
</evidence>
<evidence type="ECO:0000313" key="1">
    <source>
        <dbReference type="EMBL" id="MCP2347589.1"/>
    </source>
</evidence>
<dbReference type="EMBL" id="JAMZEC010000001">
    <property type="protein sequence ID" value="MCP2347589.1"/>
    <property type="molecule type" value="Genomic_DNA"/>
</dbReference>
<dbReference type="Proteomes" id="UP001320766">
    <property type="component" value="Unassembled WGS sequence"/>
</dbReference>
<comment type="caution">
    <text evidence="1">The sequence shown here is derived from an EMBL/GenBank/DDBJ whole genome shotgun (WGS) entry which is preliminary data.</text>
</comment>
<evidence type="ECO:0008006" key="3">
    <source>
        <dbReference type="Google" id="ProtNLM"/>
    </source>
</evidence>
<keyword evidence="2" id="KW-1185">Reference proteome</keyword>
<sequence length="693" mass="76987">MSFAEQIMPILRVTLEVLREAGAPMAPGDVREAVAKHVEIPRDLRIPDAHGETRWWSQVIFRTGEAASLGWMAKRNGWSITAVGIKTLEDFPDVAIYRELQRQYRERRLFRAGDFPGAFEQYQRNLGYARQLVRGGRNLERLGVGAFDVTDLYRAAWTQAVAALDHWVTQEIIDRAVALAQRPGAPRPSNFSKLSMPVELVEKVHRNAEPLEDAFRAAMERFFEFKTFQHPDKIAEGFSHVSKVKLWKVVADRLTDQDPSKPITADEIRTQLTGIARRRNNIAHTADHDPDSFRRKKRITAGEVEQTIDVLESVAIAILQSLGDLPPATDHSVPPEEVGSLGATPAQIDAKRRGVIRGLSKWTEESLLHALDEYCPPDVADTLLAVYRHAESHPAFRGYIFGDGVHPSVTAWFSTGQDEAAMWSIYTGESKSVLSINFEWMRNRGVPADRLERFAHALSVLPGWTDLPARLAITNYAKRPSSTPAALALPDASQIILRALNDLLAASATPRAWMVRGGREGEREPRALDEGLIVVGWHEVGDLSCYTTRDELAEALRSAFPTASPNTIANWRGQLWRFTTEIQRGDLVVMPLKSHPGHIAIGEVTGPYEHRPQEPVDFQQVREVGWLRRDVPLDVVKDDLRTGLSSMLTICRLVQDDAARRIATIAATGTDPGAAAEGAVIADDLSEATDPGV</sequence>
<dbReference type="RefSeq" id="WP_253770660.1">
    <property type="nucleotide sequence ID" value="NZ_BAAAVE010000004.1"/>
</dbReference>
<gene>
    <name evidence="1" type="ORF">HD595_003711</name>
</gene>
<name>A0ABT1K1R0_9ACTN</name>
<proteinExistence type="predicted"/>
<organism evidence="1 2">
    <name type="scientific">Nonomuraea roseoviolacea subsp. carminata</name>
    <dbReference type="NCBI Taxonomy" id="160689"/>
    <lineage>
        <taxon>Bacteria</taxon>
        <taxon>Bacillati</taxon>
        <taxon>Actinomycetota</taxon>
        <taxon>Actinomycetes</taxon>
        <taxon>Streptosporangiales</taxon>
        <taxon>Streptosporangiaceae</taxon>
        <taxon>Nonomuraea</taxon>
    </lineage>
</organism>
<accession>A0ABT1K1R0</accession>